<reference evidence="16 17" key="1">
    <citation type="submission" date="2014-11" db="EMBL/GenBank/DDBJ databases">
        <title>Draft genome sequence of Chelonobacter oris 1662T, associated with respiratory disease in Hermann's Tortoises.</title>
        <authorList>
            <person name="Kudirkiene E."/>
            <person name="Hansen M.J."/>
            <person name="Bojesen A.M."/>
        </authorList>
    </citation>
    <scope>NUCLEOTIDE SEQUENCE [LARGE SCALE GENOMIC DNA]</scope>
    <source>
        <strain evidence="16 17">1662</strain>
    </source>
</reference>
<evidence type="ECO:0000256" key="8">
    <source>
        <dbReference type="ARBA" id="ARBA00044254"/>
    </source>
</evidence>
<dbReference type="GO" id="GO:0008673">
    <property type="term" value="F:2-dehydro-3-deoxygluconokinase activity"/>
    <property type="evidence" value="ECO:0007669"/>
    <property type="project" value="UniProtKB-EC"/>
</dbReference>
<keyword evidence="17" id="KW-1185">Reference proteome</keyword>
<comment type="similarity">
    <text evidence="1">Belongs to the carbohydrate kinase PfkB family.</text>
</comment>
<dbReference type="InterPro" id="IPR002173">
    <property type="entry name" value="Carboh/pur_kinase_PfkB_CS"/>
</dbReference>
<dbReference type="InterPro" id="IPR029056">
    <property type="entry name" value="Ribokinase-like"/>
</dbReference>
<dbReference type="Proteomes" id="UP000030380">
    <property type="component" value="Unassembled WGS sequence"/>
</dbReference>
<evidence type="ECO:0000259" key="15">
    <source>
        <dbReference type="Pfam" id="PF00294"/>
    </source>
</evidence>
<dbReference type="EC" id="2.7.1.45" evidence="11"/>
<dbReference type="InterPro" id="IPR050306">
    <property type="entry name" value="PfkB_Carbo_kinase"/>
</dbReference>
<keyword evidence="2" id="KW-0808">Transferase</keyword>
<dbReference type="Pfam" id="PF00294">
    <property type="entry name" value="PfkB"/>
    <property type="match status" value="1"/>
</dbReference>
<sequence>MKKIAILGECMLELALKDTQSPKLGFGGDTLNTAVYLSRLLRESAVDIYYVTALGQDPFSEQMLTNWQQEGIQTALVQQLADKLPGLYSIVTDEQGERSFYYWRNDSAARYLLKTADSAQLLQQLLGFDYLYLSGISVAILDQSSRETLYAFLTEFKRNGGKLMFDNNYRPRLWQDVATAQQVYRRILSLTDIAFLTLDDETALWAAQSQSAVEDIIARTQGYGVAEIVIKRGAESCIVAFGEQRFDIPANKIAAENILDTTAAGDSFSAGYLAARLSGESAEQAAKQGHRLASTVIQHRGAIIPLEVM</sequence>
<proteinExistence type="inferred from homology"/>
<evidence type="ECO:0000256" key="14">
    <source>
        <dbReference type="ARBA" id="ARBA00080545"/>
    </source>
</evidence>
<name>A0A0A3AJH7_9PAST</name>
<gene>
    <name evidence="16" type="ORF">OA57_11100</name>
</gene>
<comment type="caution">
    <text evidence="16">The sequence shown here is derived from an EMBL/GenBank/DDBJ whole genome shotgun (WGS) entry which is preliminary data.</text>
</comment>
<dbReference type="PANTHER" id="PTHR43085:SF15">
    <property type="entry name" value="2-DEHYDRO-3-DEOXYGLUCONOKINASE"/>
    <property type="match status" value="1"/>
</dbReference>
<evidence type="ECO:0000256" key="6">
    <source>
        <dbReference type="ARBA" id="ARBA00023277"/>
    </source>
</evidence>
<organism evidence="16 17">
    <name type="scientific">Chelonobacter oris</name>
    <dbReference type="NCBI Taxonomy" id="505317"/>
    <lineage>
        <taxon>Bacteria</taxon>
        <taxon>Pseudomonadati</taxon>
        <taxon>Pseudomonadota</taxon>
        <taxon>Gammaproteobacteria</taxon>
        <taxon>Pasteurellales</taxon>
        <taxon>Pasteurellaceae</taxon>
        <taxon>Chelonobacter</taxon>
    </lineage>
</organism>
<dbReference type="PANTHER" id="PTHR43085">
    <property type="entry name" value="HEXOKINASE FAMILY MEMBER"/>
    <property type="match status" value="1"/>
</dbReference>
<dbReference type="GO" id="GO:0006974">
    <property type="term" value="P:DNA damage response"/>
    <property type="evidence" value="ECO:0007669"/>
    <property type="project" value="TreeGrafter"/>
</dbReference>
<dbReference type="GO" id="GO:0019698">
    <property type="term" value="P:D-galacturonate catabolic process"/>
    <property type="evidence" value="ECO:0007669"/>
    <property type="project" value="TreeGrafter"/>
</dbReference>
<comment type="catalytic activity">
    <reaction evidence="9">
        <text>2-dehydro-3-deoxy-D-gluconate + ATP = 2-dehydro-3-deoxy-6-phospho-D-gluconate + ADP + H(+)</text>
        <dbReference type="Rhea" id="RHEA:14797"/>
        <dbReference type="ChEBI" id="CHEBI:15378"/>
        <dbReference type="ChEBI" id="CHEBI:30616"/>
        <dbReference type="ChEBI" id="CHEBI:57569"/>
        <dbReference type="ChEBI" id="CHEBI:57990"/>
        <dbReference type="ChEBI" id="CHEBI:456216"/>
        <dbReference type="EC" id="2.7.1.45"/>
    </reaction>
</comment>
<keyword evidence="5" id="KW-0067">ATP-binding</keyword>
<dbReference type="EMBL" id="JSUM01000017">
    <property type="protein sequence ID" value="KGQ69553.1"/>
    <property type="molecule type" value="Genomic_DNA"/>
</dbReference>
<comment type="pathway">
    <text evidence="7">Carbohydrate acid metabolism; 2-dehydro-3-deoxy-D-gluconate degradation; D-glyceraldehyde 3-phosphate and pyruvate from 2-dehydro-3-deoxy-D-gluconate: step 1/2.</text>
</comment>
<evidence type="ECO:0000256" key="10">
    <source>
        <dbReference type="ARBA" id="ARBA00054997"/>
    </source>
</evidence>
<keyword evidence="3" id="KW-0547">Nucleotide-binding</keyword>
<evidence type="ECO:0000256" key="1">
    <source>
        <dbReference type="ARBA" id="ARBA00010688"/>
    </source>
</evidence>
<dbReference type="Gene3D" id="3.40.1190.20">
    <property type="match status" value="1"/>
</dbReference>
<dbReference type="RefSeq" id="WP_034617818.1">
    <property type="nucleotide sequence ID" value="NZ_JSUM01000017.1"/>
</dbReference>
<dbReference type="AlphaFoldDB" id="A0A0A3AJH7"/>
<keyword evidence="4 16" id="KW-0418">Kinase</keyword>
<evidence type="ECO:0000256" key="7">
    <source>
        <dbReference type="ARBA" id="ARBA00043951"/>
    </source>
</evidence>
<dbReference type="GO" id="GO:0005524">
    <property type="term" value="F:ATP binding"/>
    <property type="evidence" value="ECO:0007669"/>
    <property type="project" value="UniProtKB-KW"/>
</dbReference>
<evidence type="ECO:0000313" key="16">
    <source>
        <dbReference type="EMBL" id="KGQ69553.1"/>
    </source>
</evidence>
<evidence type="ECO:0000256" key="11">
    <source>
        <dbReference type="ARBA" id="ARBA00066369"/>
    </source>
</evidence>
<protein>
    <recommendedName>
        <fullName evidence="12">2-dehydro-3-deoxygluconokinase</fullName>
        <ecNumber evidence="11">2.7.1.45</ecNumber>
    </recommendedName>
    <alternativeName>
        <fullName evidence="13">2-keto-3-deoxygluconokinase</fullName>
    </alternativeName>
    <alternativeName>
        <fullName evidence="14">3-deoxy-2-oxo-D-gluconate kinase</fullName>
    </alternativeName>
    <alternativeName>
        <fullName evidence="8">KDG kinase</fullName>
    </alternativeName>
</protein>
<evidence type="ECO:0000256" key="12">
    <source>
        <dbReference type="ARBA" id="ARBA00067931"/>
    </source>
</evidence>
<dbReference type="GO" id="GO:0005829">
    <property type="term" value="C:cytosol"/>
    <property type="evidence" value="ECO:0007669"/>
    <property type="project" value="TreeGrafter"/>
</dbReference>
<dbReference type="GO" id="GO:0042840">
    <property type="term" value="P:D-glucuronate catabolic process"/>
    <property type="evidence" value="ECO:0007669"/>
    <property type="project" value="TreeGrafter"/>
</dbReference>
<comment type="function">
    <text evidence="10">Catalyzes the phosphorylation of 2-keto-3-deoxygluconate (KDG) to produce 2-keto-3-deoxy-6-phosphogluconate (KDPG).</text>
</comment>
<evidence type="ECO:0000256" key="2">
    <source>
        <dbReference type="ARBA" id="ARBA00022679"/>
    </source>
</evidence>
<dbReference type="SUPFAM" id="SSF53613">
    <property type="entry name" value="Ribokinase-like"/>
    <property type="match status" value="1"/>
</dbReference>
<dbReference type="PROSITE" id="PS00584">
    <property type="entry name" value="PFKB_KINASES_2"/>
    <property type="match status" value="1"/>
</dbReference>
<dbReference type="OrthoDB" id="9776822at2"/>
<dbReference type="FunFam" id="3.40.1190.20:FF:000011">
    <property type="entry name" value="2-dehydro-3-deoxygluconokinase, putative"/>
    <property type="match status" value="1"/>
</dbReference>
<evidence type="ECO:0000256" key="13">
    <source>
        <dbReference type="ARBA" id="ARBA00075711"/>
    </source>
</evidence>
<evidence type="ECO:0000256" key="3">
    <source>
        <dbReference type="ARBA" id="ARBA00022741"/>
    </source>
</evidence>
<keyword evidence="6" id="KW-0119">Carbohydrate metabolism</keyword>
<dbReference type="CDD" id="cd01166">
    <property type="entry name" value="KdgK"/>
    <property type="match status" value="1"/>
</dbReference>
<evidence type="ECO:0000256" key="9">
    <source>
        <dbReference type="ARBA" id="ARBA00050729"/>
    </source>
</evidence>
<dbReference type="InterPro" id="IPR011611">
    <property type="entry name" value="PfkB_dom"/>
</dbReference>
<evidence type="ECO:0000313" key="17">
    <source>
        <dbReference type="Proteomes" id="UP000030380"/>
    </source>
</evidence>
<dbReference type="STRING" id="505317.OA57_11100"/>
<feature type="domain" description="Carbohydrate kinase PfkB" evidence="15">
    <location>
        <begin position="1"/>
        <end position="307"/>
    </location>
</feature>
<evidence type="ECO:0000256" key="5">
    <source>
        <dbReference type="ARBA" id="ARBA00022840"/>
    </source>
</evidence>
<evidence type="ECO:0000256" key="4">
    <source>
        <dbReference type="ARBA" id="ARBA00022777"/>
    </source>
</evidence>
<accession>A0A0A3AJH7</accession>